<dbReference type="EnsemblMetazoa" id="XM_030986047">
    <property type="protein sequence ID" value="XP_030841907"/>
    <property type="gene ID" value="LOC115924179"/>
</dbReference>
<proteinExistence type="inferred from homology"/>
<dbReference type="Pfam" id="PF04825">
    <property type="entry name" value="Rad21_Rec8_N"/>
    <property type="match status" value="1"/>
</dbReference>
<evidence type="ECO:0000256" key="3">
    <source>
        <dbReference type="ARBA" id="ARBA00023242"/>
    </source>
</evidence>
<feature type="region of interest" description="Disordered" evidence="4">
    <location>
        <begin position="341"/>
        <end position="364"/>
    </location>
</feature>
<dbReference type="Pfam" id="PF04824">
    <property type="entry name" value="Rad21_Rec8"/>
    <property type="match status" value="1"/>
</dbReference>
<dbReference type="PANTHER" id="PTHR12585">
    <property type="entry name" value="SCC1 / RAD21 FAMILY MEMBER"/>
    <property type="match status" value="1"/>
</dbReference>
<name>A0A7M7NXB4_STRPU</name>
<evidence type="ECO:0008006" key="9">
    <source>
        <dbReference type="Google" id="ProtNLM"/>
    </source>
</evidence>
<accession>A0A7M7NXB4</accession>
<organism evidence="7 8">
    <name type="scientific">Strongylocentrotus purpuratus</name>
    <name type="common">Purple sea urchin</name>
    <dbReference type="NCBI Taxonomy" id="7668"/>
    <lineage>
        <taxon>Eukaryota</taxon>
        <taxon>Metazoa</taxon>
        <taxon>Echinodermata</taxon>
        <taxon>Eleutherozoa</taxon>
        <taxon>Echinozoa</taxon>
        <taxon>Echinoidea</taxon>
        <taxon>Euechinoidea</taxon>
        <taxon>Echinacea</taxon>
        <taxon>Camarodonta</taxon>
        <taxon>Echinidea</taxon>
        <taxon>Strongylocentrotidae</taxon>
        <taxon>Strongylocentrotus</taxon>
    </lineage>
</organism>
<keyword evidence="8" id="KW-1185">Reference proteome</keyword>
<feature type="compositionally biased region" description="Acidic residues" evidence="4">
    <location>
        <begin position="497"/>
        <end position="506"/>
    </location>
</feature>
<dbReference type="InterPro" id="IPR039781">
    <property type="entry name" value="Rad21/Rec8-like"/>
</dbReference>
<dbReference type="GO" id="GO:0030893">
    <property type="term" value="C:meiotic cohesin complex"/>
    <property type="evidence" value="ECO:0000318"/>
    <property type="project" value="GO_Central"/>
</dbReference>
<evidence type="ECO:0000256" key="4">
    <source>
        <dbReference type="SAM" id="MobiDB-lite"/>
    </source>
</evidence>
<feature type="region of interest" description="Disordered" evidence="4">
    <location>
        <begin position="629"/>
        <end position="657"/>
    </location>
</feature>
<dbReference type="GO" id="GO:0006302">
    <property type="term" value="P:double-strand break repair"/>
    <property type="evidence" value="ECO:0000318"/>
    <property type="project" value="GO_Central"/>
</dbReference>
<dbReference type="AlphaFoldDB" id="A0A7M7NXB4"/>
<sequence length="728" mass="81938">MFYSHDILQKRGGKFGIIWIAATKGVALSKRDYCSVCVPKSCDDIVKYITLEAMPVSRKGSRPRFSLYLSSQLMVGVARVFEKQVNYFIVDVNELHKRTTGFRASSFDDVYTSHIQLKKSTKSGDFCTMPESNLFNDEEFGLMRGSWDLTPDPLLLPQIEMFSVSPYRTAKLSTSLLELSPTQMDKLVLESPPHLVSSASEISLRDEVSCHEEMQIPEVELPPLEGIDDDLMTTIYEEMAIAEEMKENEEKEGLSQLSSFCLDQLWEVDQRTGQLILSPSPKGTVFQPRHSSSPHRSLLDQLSPIPSQEELLLPSPTGPGVQDGVPMVEDTDLEFEGAELAEVAPPSKKPSSNGMETPGTGPVMQNILRLSPIDSASPTPVPRRGRKRRLVFADDSTQLSKKDIRHNMETVGELDRKETFISPSHPSAKELFEEPARKALKKTNALYKLWKNHSALRTVTTDPEADDIDSPAWSTAYMRPRPPMPGSSSDTTSKEGQEEEKEEEDERALLLKEIPEVLRHEISVSPERLRDISMETSQPRTKFEDTPHSLIVSDASHLSESKDSSRVKSFHSDPPTAHRSLHRPTGDSFKEMEEAIPEELMDIRELPLLPEEDIMMDQLEELLEEPAVPSAPEMISTSEDEEMRKAKKKRKTQTETTVPQDNILKGIGVLTEEVDSISFKDLVPPRTYRSVAVKIFSVCLEYAAMRLITLTQDRPFGDIYIQRGPNFD</sequence>
<evidence type="ECO:0000256" key="1">
    <source>
        <dbReference type="ARBA" id="ARBA00004123"/>
    </source>
</evidence>
<dbReference type="RefSeq" id="XP_030841907.1">
    <property type="nucleotide sequence ID" value="XM_030986047.1"/>
</dbReference>
<dbReference type="CDD" id="cd21794">
    <property type="entry name" value="Rad21_Rec8_M_Rec8"/>
    <property type="match status" value="1"/>
</dbReference>
<dbReference type="InterPro" id="IPR023093">
    <property type="entry name" value="ScpA-like_C"/>
</dbReference>
<dbReference type="GO" id="GO:0003682">
    <property type="term" value="F:chromatin binding"/>
    <property type="evidence" value="ECO:0000318"/>
    <property type="project" value="GO_Central"/>
</dbReference>
<feature type="domain" description="Rad21/Rec8-like protein C-terminal eukaryotic" evidence="5">
    <location>
        <begin position="678"/>
        <end position="727"/>
    </location>
</feature>
<evidence type="ECO:0000256" key="2">
    <source>
        <dbReference type="ARBA" id="ARBA00009870"/>
    </source>
</evidence>
<evidence type="ECO:0000259" key="5">
    <source>
        <dbReference type="Pfam" id="PF04824"/>
    </source>
</evidence>
<feature type="domain" description="Rad21/Rec8-like protein N-terminal" evidence="6">
    <location>
        <begin position="1"/>
        <end position="101"/>
    </location>
</feature>
<dbReference type="InterPro" id="IPR006909">
    <property type="entry name" value="Rad21/Rec8_C_eu"/>
</dbReference>
<dbReference type="InterPro" id="IPR036390">
    <property type="entry name" value="WH_DNA-bd_sf"/>
</dbReference>
<comment type="similarity">
    <text evidence="2">Belongs to the rad21 family.</text>
</comment>
<feature type="compositionally biased region" description="Basic and acidic residues" evidence="4">
    <location>
        <begin position="557"/>
        <end position="566"/>
    </location>
</feature>
<evidence type="ECO:0000313" key="7">
    <source>
        <dbReference type="EnsemblMetazoa" id="XP_030841907"/>
    </source>
</evidence>
<protein>
    <recommendedName>
        <fullName evidence="9">Meiotic recombination protein REC8 homolog</fullName>
    </recommendedName>
</protein>
<comment type="subcellular location">
    <subcellularLocation>
        <location evidence="1">Nucleus</location>
    </subcellularLocation>
</comment>
<feature type="region of interest" description="Disordered" evidence="4">
    <location>
        <begin position="461"/>
        <end position="507"/>
    </location>
</feature>
<dbReference type="GO" id="GO:0005634">
    <property type="term" value="C:nucleus"/>
    <property type="evidence" value="ECO:0007669"/>
    <property type="project" value="UniProtKB-SubCell"/>
</dbReference>
<dbReference type="GeneID" id="115924179"/>
<feature type="region of interest" description="Disordered" evidence="4">
    <location>
        <begin position="556"/>
        <end position="587"/>
    </location>
</feature>
<dbReference type="OrthoDB" id="10071381at2759"/>
<dbReference type="GO" id="GO:0051177">
    <property type="term" value="P:meiotic sister chromatid cohesion"/>
    <property type="evidence" value="ECO:0000318"/>
    <property type="project" value="GO_Central"/>
</dbReference>
<evidence type="ECO:0000313" key="8">
    <source>
        <dbReference type="Proteomes" id="UP000007110"/>
    </source>
</evidence>
<dbReference type="InParanoid" id="A0A7M7NXB4"/>
<dbReference type="PANTHER" id="PTHR12585:SF27">
    <property type="entry name" value="MEIOTIC RECOMBINATION PROTEIN REC8 HOMOLOG"/>
    <property type="match status" value="1"/>
</dbReference>
<keyword evidence="3" id="KW-0539">Nucleus</keyword>
<dbReference type="InterPro" id="IPR006910">
    <property type="entry name" value="Rad21_Rec8_N"/>
</dbReference>
<dbReference type="Proteomes" id="UP000007110">
    <property type="component" value="Unassembled WGS sequence"/>
</dbReference>
<reference evidence="7" key="2">
    <citation type="submission" date="2021-01" db="UniProtKB">
        <authorList>
            <consortium name="EnsemblMetazoa"/>
        </authorList>
    </citation>
    <scope>IDENTIFICATION</scope>
</reference>
<dbReference type="Gene3D" id="1.10.10.580">
    <property type="entry name" value="Structural maintenance of chromosome 1. Chain E"/>
    <property type="match status" value="1"/>
</dbReference>
<dbReference type="OMA" id="RDISMET"/>
<dbReference type="KEGG" id="spu:115924179"/>
<reference evidence="8" key="1">
    <citation type="submission" date="2015-02" db="EMBL/GenBank/DDBJ databases">
        <title>Genome sequencing for Strongylocentrotus purpuratus.</title>
        <authorList>
            <person name="Murali S."/>
            <person name="Liu Y."/>
            <person name="Vee V."/>
            <person name="English A."/>
            <person name="Wang M."/>
            <person name="Skinner E."/>
            <person name="Han Y."/>
            <person name="Muzny D.M."/>
            <person name="Worley K.C."/>
            <person name="Gibbs R.A."/>
        </authorList>
    </citation>
    <scope>NUCLEOTIDE SEQUENCE</scope>
</reference>
<evidence type="ECO:0000259" key="6">
    <source>
        <dbReference type="Pfam" id="PF04825"/>
    </source>
</evidence>
<dbReference type="SUPFAM" id="SSF46785">
    <property type="entry name" value="Winged helix' DNA-binding domain"/>
    <property type="match status" value="1"/>
</dbReference>
<feature type="region of interest" description="Disordered" evidence="4">
    <location>
        <begin position="279"/>
        <end position="300"/>
    </location>
</feature>